<organism evidence="1 2">
    <name type="scientific">Pelosinus propionicus DSM 13327</name>
    <dbReference type="NCBI Taxonomy" id="1123291"/>
    <lineage>
        <taxon>Bacteria</taxon>
        <taxon>Bacillati</taxon>
        <taxon>Bacillota</taxon>
        <taxon>Negativicutes</taxon>
        <taxon>Selenomonadales</taxon>
        <taxon>Sporomusaceae</taxon>
        <taxon>Pelosinus</taxon>
    </lineage>
</organism>
<keyword evidence="2" id="KW-1185">Reference proteome</keyword>
<reference evidence="2" key="1">
    <citation type="submission" date="2016-10" db="EMBL/GenBank/DDBJ databases">
        <authorList>
            <person name="Varghese N."/>
            <person name="Submissions S."/>
        </authorList>
    </citation>
    <scope>NUCLEOTIDE SEQUENCE [LARGE SCALE GENOMIC DNA]</scope>
    <source>
        <strain evidence="2">DSM 13327</strain>
    </source>
</reference>
<evidence type="ECO:0000313" key="2">
    <source>
        <dbReference type="Proteomes" id="UP000199520"/>
    </source>
</evidence>
<protein>
    <submittedName>
        <fullName evidence="1">Uncharacterized protein</fullName>
    </submittedName>
</protein>
<evidence type="ECO:0000313" key="1">
    <source>
        <dbReference type="EMBL" id="SFL91498.1"/>
    </source>
</evidence>
<dbReference type="Proteomes" id="UP000199520">
    <property type="component" value="Unassembled WGS sequence"/>
</dbReference>
<dbReference type="OrthoDB" id="9783544at2"/>
<accession>A0A1I4LK67</accession>
<dbReference type="AlphaFoldDB" id="A0A1I4LK67"/>
<dbReference type="STRING" id="1123291.SAMN04490355_102551"/>
<gene>
    <name evidence="1" type="ORF">SAMN04490355_102551</name>
</gene>
<sequence>MKMMLNWNEISVTTPKALTIIGMAKNVGKTVTLNYIQKVLHSQGIALGLTSIGRDGESFDALTHLAKPSIVVQPQTIVATAEKVSIDPNRWDYLQKTDIWTPLGNVLILKAKFVNQVVLAGPSRNEDVRQLLQCLTRWGTRCTLVDGAFDRQSSADPLISGQIVLATGATLSRDIEELLRITACRVEQLTIPNCNKDYAKRYNQSSAKVLVNRHSQWQEYFVKTSLLSSAEWLTVLKDDCTALIIRGAVGDGIAQALLKKQQIPTVVVQDGSKIFITVDLWRQLKARNIQIQALQPISLLGVTINPVYPGGKGIDPGVLLQKMGAALAPIPVMDVVQEIKF</sequence>
<proteinExistence type="predicted"/>
<dbReference type="EMBL" id="FOTS01000025">
    <property type="protein sequence ID" value="SFL91498.1"/>
    <property type="molecule type" value="Genomic_DNA"/>
</dbReference>
<name>A0A1I4LK67_9FIRM</name>